<dbReference type="Proteomes" id="UP000014461">
    <property type="component" value="Unassembled WGS sequence"/>
</dbReference>
<protein>
    <recommendedName>
        <fullName evidence="3">DUF3179 domain-containing protein</fullName>
    </recommendedName>
</protein>
<dbReference type="Pfam" id="PF11376">
    <property type="entry name" value="DUF3179"/>
    <property type="match status" value="1"/>
</dbReference>
<dbReference type="InterPro" id="IPR021516">
    <property type="entry name" value="DUF3179"/>
</dbReference>
<evidence type="ECO:0000313" key="1">
    <source>
        <dbReference type="EMBL" id="GAD02827.1"/>
    </source>
</evidence>
<comment type="caution">
    <text evidence="1">The sequence shown here is derived from an EMBL/GenBank/DDBJ whole genome shotgun (WGS) entry which is preliminary data.</text>
</comment>
<dbReference type="EMBL" id="BARX01000020">
    <property type="protein sequence ID" value="GAD02827.1"/>
    <property type="molecule type" value="Genomic_DNA"/>
</dbReference>
<reference evidence="1" key="1">
    <citation type="journal article" date="2013" name="Genome Announc.">
        <title>Draft Genome Sequence of Agarivorans albus Strain MKT 106T, an Agarolytic Marine Bacterium.</title>
        <authorList>
            <person name="Yasuike M."/>
            <person name="Nakamura Y."/>
            <person name="Kai W."/>
            <person name="Fujiwara A."/>
            <person name="Fukui Y."/>
            <person name="Satomi M."/>
            <person name="Sano M."/>
        </authorList>
    </citation>
    <scope>NUCLEOTIDE SEQUENCE [LARGE SCALE GENOMIC DNA]</scope>
</reference>
<keyword evidence="2" id="KW-1185">Reference proteome</keyword>
<evidence type="ECO:0000313" key="2">
    <source>
        <dbReference type="Proteomes" id="UP000014461"/>
    </source>
</evidence>
<sequence>MALIAIFCAVLMTEPGQTIGVPRDWVLHYFRYMPYFWAAQAIALGILWWANSKGKYWKPMWMALSTAGVAVTFWAQSYAMPTAFPTEQFSAQYYSVEQADKLIPEEDSRVYVVELGEQSYIFPRYHLQVPHVAGFEQDGTEYAVTYCGLSNLPMVVETDYGLGESNLQVLGQVHNNLVFKDINNGTAIQQITMQSEFTEHQTSVLPNTQMEWETAKALYPDAQVYIYGMERLIDEVLLGLFEQPLKNQRNIENPDFIFDTLNLDDTRLNPKLEIFGYDNGSEQIAIDPGFARNNNGFTFEFGGETLQIETDGEIVKLLNSEGKQVATHNGVHYGIWTQFFPNTLVLS</sequence>
<proteinExistence type="predicted"/>
<organism evidence="1 2">
    <name type="scientific">Agarivorans albus MKT 106</name>
    <dbReference type="NCBI Taxonomy" id="1331007"/>
    <lineage>
        <taxon>Bacteria</taxon>
        <taxon>Pseudomonadati</taxon>
        <taxon>Pseudomonadota</taxon>
        <taxon>Gammaproteobacteria</taxon>
        <taxon>Alteromonadales</taxon>
        <taxon>Alteromonadaceae</taxon>
        <taxon>Agarivorans</taxon>
    </lineage>
</organism>
<accession>R9PN87</accession>
<gene>
    <name evidence="1" type="ORF">AALB_2907</name>
</gene>
<evidence type="ECO:0008006" key="3">
    <source>
        <dbReference type="Google" id="ProtNLM"/>
    </source>
</evidence>
<dbReference type="AlphaFoldDB" id="R9PN87"/>
<name>R9PN87_AGAAL</name>